<dbReference type="Gene3D" id="1.10.510.10">
    <property type="entry name" value="Transferase(Phosphotransferase) domain 1"/>
    <property type="match status" value="1"/>
</dbReference>
<evidence type="ECO:0000259" key="3">
    <source>
        <dbReference type="PROSITE" id="PS50011"/>
    </source>
</evidence>
<dbReference type="InterPro" id="IPR000719">
    <property type="entry name" value="Prot_kinase_dom"/>
</dbReference>
<gene>
    <name evidence="4" type="primary">KEG</name>
    <name evidence="4" type="ORF">QJS10_CPA08g01036</name>
</gene>
<feature type="transmembrane region" description="Helical" evidence="2">
    <location>
        <begin position="554"/>
        <end position="575"/>
    </location>
</feature>
<accession>A0AAV9EB58</accession>
<proteinExistence type="predicted"/>
<feature type="compositionally biased region" description="Polar residues" evidence="1">
    <location>
        <begin position="588"/>
        <end position="599"/>
    </location>
</feature>
<keyword evidence="2" id="KW-0472">Membrane</keyword>
<dbReference type="Gene3D" id="3.30.200.20">
    <property type="entry name" value="Phosphorylase Kinase, domain 1"/>
    <property type="match status" value="1"/>
</dbReference>
<dbReference type="Proteomes" id="UP001180020">
    <property type="component" value="Unassembled WGS sequence"/>
</dbReference>
<protein>
    <submittedName>
        <fullName evidence="4">E3 ubiquitin-protein ligase KEG</fullName>
    </submittedName>
</protein>
<keyword evidence="5" id="KW-1185">Reference proteome</keyword>
<dbReference type="AlphaFoldDB" id="A0AAV9EB58"/>
<dbReference type="Pfam" id="PF07714">
    <property type="entry name" value="PK_Tyr_Ser-Thr"/>
    <property type="match status" value="1"/>
</dbReference>
<feature type="region of interest" description="Disordered" evidence="1">
    <location>
        <begin position="582"/>
        <end position="604"/>
    </location>
</feature>
<comment type="caution">
    <text evidence="4">The sequence shown here is derived from an EMBL/GenBank/DDBJ whole genome shotgun (WGS) entry which is preliminary data.</text>
</comment>
<sequence>MHAKLREMSGQVTISRPVESFEYEFFDGDPDHLMTVVSTPDQLSRWINPDFLKLTHRIGRGPFGDVWIATHHVSTEDYDEHHEVAVKMLYPIKDDQVSAFLAKFDDISSKLHGIQGVCLLHGISVKIGKICIVMKFYEGSIGDKMAKLRGGKLSVSDVLRYGIDLAQGIMELHSRGLMVLNLKPNNFLLDEHDRGILGEFGIPSLLRGFQLPNSDMVHRLGTPNFMAPEQWQPDMRGPVSFETDSWGFACSIVEMLSGVQPWPGKSPDEIYDLVVTKKEKPIVPSGLPPPLENVLFGCFQYDFRHRPLMVDILRAFQRCESAASGDNAQPIVERSNLGGLTDWSILKDPLYVGDSVRSRKPKNSSKPKNMDIPEGTVVGLEGNNNQDAFILIRVHGIHNPLRIHPSSLERVTFGFAAGDWVSLISDDSRIGILHSIDRDGTVTVGFVGRETLYKGKSSELQMAEPRYVGQFVRVRSSITNPRFGWPRKGDGEWATGRIQEVLPNGCLEVRFPGRLSFRNGASNCLANPAEVEEVRFETCEGWVRKYQHLEDFHWAVRPLVIAVGLFAALKVGFFIGDRSRRRSRSARNNPQSHDGQNAGNPAWLPHPVANILFREGVTTR</sequence>
<keyword evidence="2" id="KW-0812">Transmembrane</keyword>
<evidence type="ECO:0000256" key="2">
    <source>
        <dbReference type="SAM" id="Phobius"/>
    </source>
</evidence>
<dbReference type="EMBL" id="JAUJYO010000008">
    <property type="protein sequence ID" value="KAK1310065.1"/>
    <property type="molecule type" value="Genomic_DNA"/>
</dbReference>
<evidence type="ECO:0000313" key="4">
    <source>
        <dbReference type="EMBL" id="KAK1310065.1"/>
    </source>
</evidence>
<name>A0AAV9EB58_ACOCL</name>
<dbReference type="GO" id="GO:0004672">
    <property type="term" value="F:protein kinase activity"/>
    <property type="evidence" value="ECO:0007669"/>
    <property type="project" value="InterPro"/>
</dbReference>
<dbReference type="PANTHER" id="PTHR47209:SF1">
    <property type="entry name" value="OS06G0639500 PROTEIN"/>
    <property type="match status" value="1"/>
</dbReference>
<dbReference type="PROSITE" id="PS50011">
    <property type="entry name" value="PROTEIN_KINASE_DOM"/>
    <property type="match status" value="1"/>
</dbReference>
<dbReference type="SUPFAM" id="SSF56112">
    <property type="entry name" value="Protein kinase-like (PK-like)"/>
    <property type="match status" value="1"/>
</dbReference>
<feature type="domain" description="Protein kinase" evidence="3">
    <location>
        <begin position="52"/>
        <end position="332"/>
    </location>
</feature>
<dbReference type="GO" id="GO:0005524">
    <property type="term" value="F:ATP binding"/>
    <property type="evidence" value="ECO:0007669"/>
    <property type="project" value="InterPro"/>
</dbReference>
<organism evidence="4 5">
    <name type="scientific">Acorus calamus</name>
    <name type="common">Sweet flag</name>
    <dbReference type="NCBI Taxonomy" id="4465"/>
    <lineage>
        <taxon>Eukaryota</taxon>
        <taxon>Viridiplantae</taxon>
        <taxon>Streptophyta</taxon>
        <taxon>Embryophyta</taxon>
        <taxon>Tracheophyta</taxon>
        <taxon>Spermatophyta</taxon>
        <taxon>Magnoliopsida</taxon>
        <taxon>Liliopsida</taxon>
        <taxon>Acoraceae</taxon>
        <taxon>Acorus</taxon>
    </lineage>
</organism>
<evidence type="ECO:0000256" key="1">
    <source>
        <dbReference type="SAM" id="MobiDB-lite"/>
    </source>
</evidence>
<dbReference type="InterPro" id="IPR053293">
    <property type="entry name" value="OCM_Kinase"/>
</dbReference>
<reference evidence="4" key="2">
    <citation type="submission" date="2023-06" db="EMBL/GenBank/DDBJ databases">
        <authorList>
            <person name="Ma L."/>
            <person name="Liu K.-W."/>
            <person name="Li Z."/>
            <person name="Hsiao Y.-Y."/>
            <person name="Qi Y."/>
            <person name="Fu T."/>
            <person name="Tang G."/>
            <person name="Zhang D."/>
            <person name="Sun W.-H."/>
            <person name="Liu D.-K."/>
            <person name="Li Y."/>
            <person name="Chen G.-Z."/>
            <person name="Liu X.-D."/>
            <person name="Liao X.-Y."/>
            <person name="Jiang Y.-T."/>
            <person name="Yu X."/>
            <person name="Hao Y."/>
            <person name="Huang J."/>
            <person name="Zhao X.-W."/>
            <person name="Ke S."/>
            <person name="Chen Y.-Y."/>
            <person name="Wu W.-L."/>
            <person name="Hsu J.-L."/>
            <person name="Lin Y.-F."/>
            <person name="Huang M.-D."/>
            <person name="Li C.-Y."/>
            <person name="Huang L."/>
            <person name="Wang Z.-W."/>
            <person name="Zhao X."/>
            <person name="Zhong W.-Y."/>
            <person name="Peng D.-H."/>
            <person name="Ahmad S."/>
            <person name="Lan S."/>
            <person name="Zhang J.-S."/>
            <person name="Tsai W.-C."/>
            <person name="Van De Peer Y."/>
            <person name="Liu Z.-J."/>
        </authorList>
    </citation>
    <scope>NUCLEOTIDE SEQUENCE</scope>
    <source>
        <strain evidence="4">CP</strain>
        <tissue evidence="4">Leaves</tissue>
    </source>
</reference>
<reference evidence="4" key="1">
    <citation type="journal article" date="2023" name="Nat. Commun.">
        <title>Diploid and tetraploid genomes of Acorus and the evolution of monocots.</title>
        <authorList>
            <person name="Ma L."/>
            <person name="Liu K.W."/>
            <person name="Li Z."/>
            <person name="Hsiao Y.Y."/>
            <person name="Qi Y."/>
            <person name="Fu T."/>
            <person name="Tang G.D."/>
            <person name="Zhang D."/>
            <person name="Sun W.H."/>
            <person name="Liu D.K."/>
            <person name="Li Y."/>
            <person name="Chen G.Z."/>
            <person name="Liu X.D."/>
            <person name="Liao X.Y."/>
            <person name="Jiang Y.T."/>
            <person name="Yu X."/>
            <person name="Hao Y."/>
            <person name="Huang J."/>
            <person name="Zhao X.W."/>
            <person name="Ke S."/>
            <person name="Chen Y.Y."/>
            <person name="Wu W.L."/>
            <person name="Hsu J.L."/>
            <person name="Lin Y.F."/>
            <person name="Huang M.D."/>
            <person name="Li C.Y."/>
            <person name="Huang L."/>
            <person name="Wang Z.W."/>
            <person name="Zhao X."/>
            <person name="Zhong W.Y."/>
            <person name="Peng D.H."/>
            <person name="Ahmad S."/>
            <person name="Lan S."/>
            <person name="Zhang J.S."/>
            <person name="Tsai W.C."/>
            <person name="Van de Peer Y."/>
            <person name="Liu Z.J."/>
        </authorList>
    </citation>
    <scope>NUCLEOTIDE SEQUENCE</scope>
    <source>
        <strain evidence="4">CP</strain>
    </source>
</reference>
<dbReference type="InterPro" id="IPR001245">
    <property type="entry name" value="Ser-Thr/Tyr_kinase_cat_dom"/>
</dbReference>
<dbReference type="PANTHER" id="PTHR47209">
    <property type="entry name" value="OS06G0639500 PROTEIN"/>
    <property type="match status" value="1"/>
</dbReference>
<evidence type="ECO:0000313" key="5">
    <source>
        <dbReference type="Proteomes" id="UP001180020"/>
    </source>
</evidence>
<keyword evidence="2" id="KW-1133">Transmembrane helix</keyword>
<dbReference type="InterPro" id="IPR011009">
    <property type="entry name" value="Kinase-like_dom_sf"/>
</dbReference>